<dbReference type="Proteomes" id="UP001266357">
    <property type="component" value="Unassembled WGS sequence"/>
</dbReference>
<comment type="similarity">
    <text evidence="2">Belongs to the universal stress protein A family.</text>
</comment>
<dbReference type="PANTHER" id="PTHR47892">
    <property type="entry name" value="UNIVERSAL STRESS PROTEIN E"/>
    <property type="match status" value="1"/>
</dbReference>
<name>A0ABU2ZWV0_9GAMM</name>
<evidence type="ECO:0000256" key="1">
    <source>
        <dbReference type="ARBA" id="ARBA00004496"/>
    </source>
</evidence>
<feature type="domain" description="UspA" evidence="5">
    <location>
        <begin position="179"/>
        <end position="287"/>
    </location>
</feature>
<comment type="caution">
    <text evidence="6">The sequence shown here is derived from an EMBL/GenBank/DDBJ whole genome shotgun (WGS) entry which is preliminary data.</text>
</comment>
<dbReference type="Gene3D" id="3.40.50.12370">
    <property type="match status" value="1"/>
</dbReference>
<proteinExistence type="inferred from homology"/>
<protein>
    <recommendedName>
        <fullName evidence="5">UspA domain-containing protein</fullName>
    </recommendedName>
</protein>
<dbReference type="SUPFAM" id="SSF52402">
    <property type="entry name" value="Adenine nucleotide alpha hydrolases-like"/>
    <property type="match status" value="2"/>
</dbReference>
<evidence type="ECO:0000259" key="5">
    <source>
        <dbReference type="Pfam" id="PF00582"/>
    </source>
</evidence>
<evidence type="ECO:0000256" key="2">
    <source>
        <dbReference type="ARBA" id="ARBA00008791"/>
    </source>
</evidence>
<comment type="subcellular location">
    <subcellularLocation>
        <location evidence="1">Cytoplasm</location>
    </subcellularLocation>
</comment>
<keyword evidence="7" id="KW-1185">Reference proteome</keyword>
<dbReference type="Pfam" id="PF00582">
    <property type="entry name" value="Usp"/>
    <property type="match status" value="1"/>
</dbReference>
<evidence type="ECO:0000313" key="6">
    <source>
        <dbReference type="EMBL" id="MDT0602391.1"/>
    </source>
</evidence>
<sequence length="293" mass="33143">MECINNILALAHSKNEGFPAIKKAIQLANISHANLKVLYFEKSPSYINKWLKKAEVAQNKEFILLHKLVESAHQQGINISCEKFNVGDKNKILHSFFNQNNCDLVVCEYQNKDESLWSFDGHENSNLLYASNIPTMFVKNKTWHNKGQILAAIETEEETLVHQRLNREIVDSTCYVAHLLDGDIHLLNCYLESCLMSFPTIDVQPEKSKFSSHSEHLTLLAEKHHLNKDNLHIEQGLVDDLLPQQASKMDADIVVLGCGEHKGILSMIQGHTIDFVLGKLDCDLLALKPGVIH</sequence>
<dbReference type="RefSeq" id="WP_311576519.1">
    <property type="nucleotide sequence ID" value="NZ_JAVRIF010000001.1"/>
</dbReference>
<keyword evidence="3" id="KW-0963">Cytoplasm</keyword>
<dbReference type="PANTHER" id="PTHR47892:SF1">
    <property type="entry name" value="UNIVERSAL STRESS PROTEIN E"/>
    <property type="match status" value="1"/>
</dbReference>
<evidence type="ECO:0000256" key="3">
    <source>
        <dbReference type="ARBA" id="ARBA00022490"/>
    </source>
</evidence>
<accession>A0ABU2ZWV0</accession>
<dbReference type="InterPro" id="IPR006016">
    <property type="entry name" value="UspA"/>
</dbReference>
<gene>
    <name evidence="6" type="ORF">RM573_02175</name>
</gene>
<comment type="function">
    <text evidence="4">Required for resistance to DNA-damaging agents.</text>
</comment>
<evidence type="ECO:0000256" key="4">
    <source>
        <dbReference type="ARBA" id="ARBA00037131"/>
    </source>
</evidence>
<organism evidence="6 7">
    <name type="scientific">Thalassotalea castellviae</name>
    <dbReference type="NCBI Taxonomy" id="3075612"/>
    <lineage>
        <taxon>Bacteria</taxon>
        <taxon>Pseudomonadati</taxon>
        <taxon>Pseudomonadota</taxon>
        <taxon>Gammaproteobacteria</taxon>
        <taxon>Alteromonadales</taxon>
        <taxon>Colwelliaceae</taxon>
        <taxon>Thalassotalea</taxon>
    </lineage>
</organism>
<reference evidence="6 7" key="1">
    <citation type="submission" date="2023-09" db="EMBL/GenBank/DDBJ databases">
        <authorList>
            <person name="Rey-Velasco X."/>
        </authorList>
    </citation>
    <scope>NUCLEOTIDE SEQUENCE [LARGE SCALE GENOMIC DNA]</scope>
    <source>
        <strain evidence="6 7">W431</strain>
    </source>
</reference>
<dbReference type="EMBL" id="JAVRIF010000001">
    <property type="protein sequence ID" value="MDT0602391.1"/>
    <property type="molecule type" value="Genomic_DNA"/>
</dbReference>
<evidence type="ECO:0000313" key="7">
    <source>
        <dbReference type="Proteomes" id="UP001266357"/>
    </source>
</evidence>